<gene>
    <name evidence="2" type="ORF">LA55_446</name>
</gene>
<protein>
    <submittedName>
        <fullName evidence="2">Phosphoribosyl transferase domain protein</fullName>
    </submittedName>
</protein>
<dbReference type="PANTHER" id="PTHR47505">
    <property type="entry name" value="DNA UTILIZATION PROTEIN YHGH"/>
    <property type="match status" value="1"/>
</dbReference>
<dbReference type="SUPFAM" id="SSF53271">
    <property type="entry name" value="PRTase-like"/>
    <property type="match status" value="1"/>
</dbReference>
<dbReference type="STRING" id="28110.KU46_976"/>
<dbReference type="RefSeq" id="WP_044525701.1">
    <property type="nucleotide sequence ID" value="NZ_CP009440.1"/>
</dbReference>
<organism evidence="2 3">
    <name type="scientific">Francisella philomiragia</name>
    <dbReference type="NCBI Taxonomy" id="28110"/>
    <lineage>
        <taxon>Bacteria</taxon>
        <taxon>Pseudomonadati</taxon>
        <taxon>Pseudomonadota</taxon>
        <taxon>Gammaproteobacteria</taxon>
        <taxon>Thiotrichales</taxon>
        <taxon>Francisellaceae</taxon>
        <taxon>Francisella</taxon>
    </lineage>
</organism>
<evidence type="ECO:0000313" key="2">
    <source>
        <dbReference type="EMBL" id="AJI53368.1"/>
    </source>
</evidence>
<evidence type="ECO:0000256" key="1">
    <source>
        <dbReference type="ARBA" id="ARBA00008007"/>
    </source>
</evidence>
<dbReference type="KEGG" id="fpz:LA55_446"/>
<proteinExistence type="inferred from homology"/>
<comment type="similarity">
    <text evidence="1">Belongs to the ComF/GntX family.</text>
</comment>
<dbReference type="CDD" id="cd06223">
    <property type="entry name" value="PRTases_typeI"/>
    <property type="match status" value="1"/>
</dbReference>
<dbReference type="Gene3D" id="3.40.50.2020">
    <property type="match status" value="1"/>
</dbReference>
<dbReference type="OrthoDB" id="9793412at2"/>
<dbReference type="PANTHER" id="PTHR47505:SF1">
    <property type="entry name" value="DNA UTILIZATION PROTEIN YHGH"/>
    <property type="match status" value="1"/>
</dbReference>
<dbReference type="Proteomes" id="UP000031830">
    <property type="component" value="Chromosome"/>
</dbReference>
<dbReference type="InterPro" id="IPR051910">
    <property type="entry name" value="ComF/GntX_DNA_util-trans"/>
</dbReference>
<sequence>MKIITKILQILSIQNCLLCRQSAEDIVCNYCLHNLEEDLNTQQYKLDFDIEYNYYYLLSYTTEVRYLLQKFKFQKDLLVMQVFNKLMQKWWDKMANIYFSDVDAIATVPIHRLRYIYRGFNQSELLASELAEYADIKTVFLNYSRIKYTKSQAKSSKQKRASQIKGVFQLNQPIIAKHLLIFDDVLTTGATIREFIETISKDSQIDKISIVTLVRPD</sequence>
<dbReference type="GO" id="GO:0016740">
    <property type="term" value="F:transferase activity"/>
    <property type="evidence" value="ECO:0007669"/>
    <property type="project" value="UniProtKB-KW"/>
</dbReference>
<dbReference type="AlphaFoldDB" id="A0A0B6D6U5"/>
<dbReference type="EMBL" id="CP009440">
    <property type="protein sequence ID" value="AJI53368.1"/>
    <property type="molecule type" value="Genomic_DNA"/>
</dbReference>
<keyword evidence="2" id="KW-0808">Transferase</keyword>
<evidence type="ECO:0000313" key="3">
    <source>
        <dbReference type="Proteomes" id="UP000031830"/>
    </source>
</evidence>
<dbReference type="InterPro" id="IPR029057">
    <property type="entry name" value="PRTase-like"/>
</dbReference>
<name>A0A0B6D6U5_9GAMM</name>
<accession>A0A0B6D6U5</accession>
<dbReference type="InterPro" id="IPR000836">
    <property type="entry name" value="PRTase_dom"/>
</dbReference>
<reference evidence="2 3" key="1">
    <citation type="journal article" date="2015" name="Genome Announc.">
        <title>Genome sequencing of 18 francisella strains to aid in assay development and testing.</title>
        <authorList>
            <person name="Johnson S.L."/>
            <person name="Daligault H.E."/>
            <person name="Davenport K.W."/>
            <person name="Coyne S.R."/>
            <person name="Frey K.G."/>
            <person name="Koroleva G.I."/>
            <person name="Broomall S.M."/>
            <person name="Bishop-Lilly K.A."/>
            <person name="Bruce D.C."/>
            <person name="Chertkov O."/>
            <person name="Freitas T."/>
            <person name="Jaissle J."/>
            <person name="Ladner J.T."/>
            <person name="Rosenzweig C.N."/>
            <person name="Gibbons H.S."/>
            <person name="Palacios G.F."/>
            <person name="Redden C.L."/>
            <person name="Xu Y."/>
            <person name="Minogue T.D."/>
            <person name="Chain P.S."/>
        </authorList>
    </citation>
    <scope>NUCLEOTIDE SEQUENCE [LARGE SCALE GENOMIC DNA]</scope>
    <source>
        <strain evidence="2 3">GA01-2794</strain>
    </source>
</reference>